<dbReference type="RefSeq" id="WP_208255207.1">
    <property type="nucleotide sequence ID" value="NZ_JAGEOJ010000004.1"/>
</dbReference>
<protein>
    <submittedName>
        <fullName evidence="2">Class F sortase</fullName>
    </submittedName>
</protein>
<organism evidence="2 3">
    <name type="scientific">Actinomadura barringtoniae</name>
    <dbReference type="NCBI Taxonomy" id="1427535"/>
    <lineage>
        <taxon>Bacteria</taxon>
        <taxon>Bacillati</taxon>
        <taxon>Actinomycetota</taxon>
        <taxon>Actinomycetes</taxon>
        <taxon>Streptosporangiales</taxon>
        <taxon>Thermomonosporaceae</taxon>
        <taxon>Actinomadura</taxon>
    </lineage>
</organism>
<evidence type="ECO:0000313" key="3">
    <source>
        <dbReference type="Proteomes" id="UP000669179"/>
    </source>
</evidence>
<dbReference type="EMBL" id="JAGEOJ010000004">
    <property type="protein sequence ID" value="MBO2447565.1"/>
    <property type="molecule type" value="Genomic_DNA"/>
</dbReference>
<sequence length="205" mass="22576">MGAHNRGYLIAGGLAVLGALAMGQGMRGHEPEHVYRDFGGPKALWHIPDGTALPDAAPVRLEVSEIGLNAKIMRVGQNKDGTVEVPPFKNGDQAGWYEHGPAPGTRGSAVVLGHYDDQEGPAVFYKLNKLKPGAQIRVQRSDKRTALFRVDATEQIRKWEFPRTRVYGDVHYAGLRLITCGGDYNRDEHSYKDNFIVYAHLVGGR</sequence>
<dbReference type="SUPFAM" id="SSF63817">
    <property type="entry name" value="Sortase"/>
    <property type="match status" value="1"/>
</dbReference>
<dbReference type="Pfam" id="PF04203">
    <property type="entry name" value="Sortase"/>
    <property type="match status" value="1"/>
</dbReference>
<dbReference type="InterPro" id="IPR023365">
    <property type="entry name" value="Sortase_dom-sf"/>
</dbReference>
<dbReference type="NCBIfam" id="NF033748">
    <property type="entry name" value="class_F_sortase"/>
    <property type="match status" value="1"/>
</dbReference>
<evidence type="ECO:0000256" key="1">
    <source>
        <dbReference type="ARBA" id="ARBA00022801"/>
    </source>
</evidence>
<keyword evidence="1" id="KW-0378">Hydrolase</keyword>
<gene>
    <name evidence="2" type="ORF">J4573_10740</name>
</gene>
<dbReference type="InterPro" id="IPR042001">
    <property type="entry name" value="Sortase_F"/>
</dbReference>
<evidence type="ECO:0000313" key="2">
    <source>
        <dbReference type="EMBL" id="MBO2447565.1"/>
    </source>
</evidence>
<dbReference type="Gene3D" id="2.40.260.10">
    <property type="entry name" value="Sortase"/>
    <property type="match status" value="1"/>
</dbReference>
<proteinExistence type="predicted"/>
<keyword evidence="3" id="KW-1185">Reference proteome</keyword>
<dbReference type="Proteomes" id="UP000669179">
    <property type="component" value="Unassembled WGS sequence"/>
</dbReference>
<dbReference type="InterPro" id="IPR005754">
    <property type="entry name" value="Sortase"/>
</dbReference>
<dbReference type="AlphaFoldDB" id="A0A939T933"/>
<dbReference type="GO" id="GO:0016787">
    <property type="term" value="F:hydrolase activity"/>
    <property type="evidence" value="ECO:0007669"/>
    <property type="project" value="UniProtKB-KW"/>
</dbReference>
<dbReference type="CDD" id="cd05829">
    <property type="entry name" value="Sortase_F"/>
    <property type="match status" value="1"/>
</dbReference>
<comment type="caution">
    <text evidence="2">The sequence shown here is derived from an EMBL/GenBank/DDBJ whole genome shotgun (WGS) entry which is preliminary data.</text>
</comment>
<reference evidence="2" key="1">
    <citation type="submission" date="2021-03" db="EMBL/GenBank/DDBJ databases">
        <authorList>
            <person name="Kanchanasin P."/>
            <person name="Saeng-In P."/>
            <person name="Phongsopitanun W."/>
            <person name="Yuki M."/>
            <person name="Kudo T."/>
            <person name="Ohkuma M."/>
            <person name="Tanasupawat S."/>
        </authorList>
    </citation>
    <scope>NUCLEOTIDE SEQUENCE</scope>
    <source>
        <strain evidence="2">GKU 128</strain>
    </source>
</reference>
<name>A0A939T933_9ACTN</name>
<accession>A0A939T933</accession>